<dbReference type="Gene3D" id="3.10.129.10">
    <property type="entry name" value="Hotdog Thioesterase"/>
    <property type="match status" value="1"/>
</dbReference>
<comment type="catalytic activity">
    <reaction evidence="7">
        <text>a medium-chain fatty acyl-CoA + H2O = a medium-chain fatty acid + CoA + H(+)</text>
        <dbReference type="Rhea" id="RHEA:68184"/>
        <dbReference type="ChEBI" id="CHEBI:15377"/>
        <dbReference type="ChEBI" id="CHEBI:15378"/>
        <dbReference type="ChEBI" id="CHEBI:57287"/>
        <dbReference type="ChEBI" id="CHEBI:59558"/>
        <dbReference type="ChEBI" id="CHEBI:90546"/>
    </reaction>
</comment>
<feature type="region of interest" description="Disordered" evidence="8">
    <location>
        <begin position="148"/>
        <end position="167"/>
    </location>
</feature>
<evidence type="ECO:0000313" key="11">
    <source>
        <dbReference type="Proteomes" id="UP000017048"/>
    </source>
</evidence>
<evidence type="ECO:0000256" key="1">
    <source>
        <dbReference type="ARBA" id="ARBA00022801"/>
    </source>
</evidence>
<accession>U5E733</accession>
<dbReference type="PANTHER" id="PTHR43240:SF20">
    <property type="entry name" value="MEDIUM_LONG-CHAIN ACYL-COA THIOESTERASE YIGI"/>
    <property type="match status" value="1"/>
</dbReference>
<dbReference type="SUPFAM" id="SSF54637">
    <property type="entry name" value="Thioesterase/thiol ester dehydrase-isomerase"/>
    <property type="match status" value="1"/>
</dbReference>
<dbReference type="GO" id="GO:0047617">
    <property type="term" value="F:fatty acyl-CoA hydrolase activity"/>
    <property type="evidence" value="ECO:0007669"/>
    <property type="project" value="UniProtKB-EC"/>
</dbReference>
<dbReference type="EMBL" id="BAFO02000017">
    <property type="protein sequence ID" value="GAD83085.1"/>
    <property type="molecule type" value="Genomic_DNA"/>
</dbReference>
<name>U5E733_NOCAS</name>
<evidence type="ECO:0000256" key="7">
    <source>
        <dbReference type="ARBA" id="ARBA00048062"/>
    </source>
</evidence>
<evidence type="ECO:0000256" key="8">
    <source>
        <dbReference type="SAM" id="MobiDB-lite"/>
    </source>
</evidence>
<dbReference type="NCBIfam" id="TIGR00369">
    <property type="entry name" value="unchar_dom_1"/>
    <property type="match status" value="1"/>
</dbReference>
<evidence type="ECO:0000256" key="2">
    <source>
        <dbReference type="ARBA" id="ARBA00035880"/>
    </source>
</evidence>
<dbReference type="InterPro" id="IPR006683">
    <property type="entry name" value="Thioestr_dom"/>
</dbReference>
<sequence length="191" mass="20450">MPTEATTLDLDLARQVLAAQPFARLVGTELTEFGDGAATLVIEIQPEHGQQFGFVHGGVLAYAADNALTFAAGTVLGPNVLTGGFTITYLRPAQGERLRVHATVLGATRRQAVTHCDVYAEIEGEEPVLCAVAQGTTRRVEKDLEKVAEAADEDTDDEFDDDDQDDYATDELTVITPDHLKAAALPPTVSR</sequence>
<evidence type="ECO:0000256" key="6">
    <source>
        <dbReference type="ARBA" id="ARBA00040062"/>
    </source>
</evidence>
<dbReference type="eggNOG" id="COG2050">
    <property type="taxonomic scope" value="Bacteria"/>
</dbReference>
<organism evidence="10 11">
    <name type="scientific">Nocardia asteroides NBRC 15531</name>
    <dbReference type="NCBI Taxonomy" id="1110697"/>
    <lineage>
        <taxon>Bacteria</taxon>
        <taxon>Bacillati</taxon>
        <taxon>Actinomycetota</taxon>
        <taxon>Actinomycetes</taxon>
        <taxon>Mycobacteriales</taxon>
        <taxon>Nocardiaceae</taxon>
        <taxon>Nocardia</taxon>
    </lineage>
</organism>
<comment type="similarity">
    <text evidence="4">Belongs to the YigI thioesterase family.</text>
</comment>
<evidence type="ECO:0000256" key="5">
    <source>
        <dbReference type="ARBA" id="ARBA00038894"/>
    </source>
</evidence>
<feature type="domain" description="Thioesterase" evidence="9">
    <location>
        <begin position="52"/>
        <end position="123"/>
    </location>
</feature>
<dbReference type="AlphaFoldDB" id="U5E733"/>
<evidence type="ECO:0000313" key="10">
    <source>
        <dbReference type="EMBL" id="GAD83085.1"/>
    </source>
</evidence>
<dbReference type="Proteomes" id="UP000017048">
    <property type="component" value="Unassembled WGS sequence"/>
</dbReference>
<dbReference type="STRING" id="1824.SAMN05444423_101413"/>
<evidence type="ECO:0000256" key="3">
    <source>
        <dbReference type="ARBA" id="ARBA00036002"/>
    </source>
</evidence>
<dbReference type="InterPro" id="IPR029069">
    <property type="entry name" value="HotDog_dom_sf"/>
</dbReference>
<dbReference type="OrthoDB" id="8525891at2"/>
<comment type="caution">
    <text evidence="10">The sequence shown here is derived from an EMBL/GenBank/DDBJ whole genome shotgun (WGS) entry which is preliminary data.</text>
</comment>
<dbReference type="CDD" id="cd03443">
    <property type="entry name" value="PaaI_thioesterase"/>
    <property type="match status" value="1"/>
</dbReference>
<protein>
    <recommendedName>
        <fullName evidence="6">Medium/long-chain acyl-CoA thioesterase YigI</fullName>
        <ecNumber evidence="5">3.1.2.20</ecNumber>
    </recommendedName>
</protein>
<dbReference type="InterPro" id="IPR003736">
    <property type="entry name" value="PAAI_dom"/>
</dbReference>
<proteinExistence type="inferred from homology"/>
<dbReference type="PANTHER" id="PTHR43240">
    <property type="entry name" value="1,4-DIHYDROXY-2-NAPHTHOYL-COA THIOESTERASE 1"/>
    <property type="match status" value="1"/>
</dbReference>
<keyword evidence="1" id="KW-0378">Hydrolase</keyword>
<evidence type="ECO:0000259" key="9">
    <source>
        <dbReference type="Pfam" id="PF03061"/>
    </source>
</evidence>
<evidence type="ECO:0000256" key="4">
    <source>
        <dbReference type="ARBA" id="ARBA00038381"/>
    </source>
</evidence>
<comment type="catalytic activity">
    <reaction evidence="2">
        <text>a fatty acyl-CoA + H2O = a fatty acid + CoA + H(+)</text>
        <dbReference type="Rhea" id="RHEA:16781"/>
        <dbReference type="ChEBI" id="CHEBI:15377"/>
        <dbReference type="ChEBI" id="CHEBI:15378"/>
        <dbReference type="ChEBI" id="CHEBI:28868"/>
        <dbReference type="ChEBI" id="CHEBI:57287"/>
        <dbReference type="ChEBI" id="CHEBI:77636"/>
        <dbReference type="EC" id="3.1.2.20"/>
    </reaction>
</comment>
<comment type="catalytic activity">
    <reaction evidence="3">
        <text>a long-chain fatty acyl-CoA + H2O = a long-chain fatty acid + CoA + H(+)</text>
        <dbReference type="Rhea" id="RHEA:67680"/>
        <dbReference type="ChEBI" id="CHEBI:15377"/>
        <dbReference type="ChEBI" id="CHEBI:15378"/>
        <dbReference type="ChEBI" id="CHEBI:57287"/>
        <dbReference type="ChEBI" id="CHEBI:57560"/>
        <dbReference type="ChEBI" id="CHEBI:83139"/>
    </reaction>
</comment>
<gene>
    <name evidence="10" type="ORF">NCAST_17_00670</name>
</gene>
<dbReference type="EC" id="3.1.2.20" evidence="5"/>
<reference evidence="10 11" key="1">
    <citation type="journal article" date="2014" name="BMC Genomics">
        <title>Genome based analysis of type-I polyketide synthase and nonribosomal peptide synthetase gene clusters in seven strains of five representative Nocardia species.</title>
        <authorList>
            <person name="Komaki H."/>
            <person name="Ichikawa N."/>
            <person name="Hosoyama A."/>
            <person name="Takahashi-Nakaguchi A."/>
            <person name="Matsuzawa T."/>
            <person name="Suzuki K."/>
            <person name="Fujita N."/>
            <person name="Gonoi T."/>
        </authorList>
    </citation>
    <scope>NUCLEOTIDE SEQUENCE [LARGE SCALE GENOMIC DNA]</scope>
    <source>
        <strain evidence="10 11">NBRC 15531</strain>
    </source>
</reference>
<keyword evidence="11" id="KW-1185">Reference proteome</keyword>
<feature type="compositionally biased region" description="Acidic residues" evidence="8">
    <location>
        <begin position="150"/>
        <end position="167"/>
    </location>
</feature>
<dbReference type="Pfam" id="PF03061">
    <property type="entry name" value="4HBT"/>
    <property type="match status" value="1"/>
</dbReference>